<keyword evidence="4" id="KW-0812">Transmembrane</keyword>
<keyword evidence="1" id="KW-0808">Transferase</keyword>
<accession>A0A0X8HVC6</accession>
<dbReference type="GeneID" id="28725491"/>
<dbReference type="AlphaFoldDB" id="A0A0X8HVC6"/>
<dbReference type="GO" id="GO:0008270">
    <property type="term" value="F:zinc ion binding"/>
    <property type="evidence" value="ECO:0007669"/>
    <property type="project" value="TreeGrafter"/>
</dbReference>
<evidence type="ECO:0000313" key="6">
    <source>
        <dbReference type="EMBL" id="AMD22152.1"/>
    </source>
</evidence>
<keyword evidence="3" id="KW-0378">Hydrolase</keyword>
<dbReference type="PANTHER" id="PTHR12283:SF6">
    <property type="entry name" value="GLUTAMINYL-PEPTIDE CYCLOTRANSFERASE-RELATED"/>
    <property type="match status" value="1"/>
</dbReference>
<keyword evidence="7" id="KW-1185">Reference proteome</keyword>
<dbReference type="PANTHER" id="PTHR12283">
    <property type="entry name" value="GLUTAMINYL-PEPTIDE CYCLOTRANSFERASE"/>
    <property type="match status" value="1"/>
</dbReference>
<dbReference type="RefSeq" id="XP_017989148.1">
    <property type="nucleotide sequence ID" value="XM_018133689.1"/>
</dbReference>
<dbReference type="GO" id="GO:0006508">
    <property type="term" value="P:proteolysis"/>
    <property type="evidence" value="ECO:0007669"/>
    <property type="project" value="UniProtKB-KW"/>
</dbReference>
<protein>
    <recommendedName>
        <fullName evidence="3">Peptide hydrolase</fullName>
        <ecNumber evidence="3">3.4.-.-</ecNumber>
    </recommendedName>
</protein>
<dbReference type="GO" id="GO:0008233">
    <property type="term" value="F:peptidase activity"/>
    <property type="evidence" value="ECO:0007669"/>
    <property type="project" value="UniProtKB-KW"/>
</dbReference>
<dbReference type="Pfam" id="PF04389">
    <property type="entry name" value="Peptidase_M28"/>
    <property type="match status" value="1"/>
</dbReference>
<dbReference type="InterPro" id="IPR007484">
    <property type="entry name" value="Peptidase_M28"/>
</dbReference>
<dbReference type="STRING" id="45286.A0A0X8HVC6"/>
<sequence>MQLKDCDSRQFFIYLSYLLIGFGIIYIFCSSVSWQSNTKAELRRTKMVRALKDFIATPFLLILAQFSHAHLLGKSYYDSTLEDSMSLIFDSPRNLILPFNKTRIPGSKNSKSVQRFITSNFEHFNQDWKIERDTFVENGHEFTNLVFTLGSGDYLMLSAHYDTKILEEGEFIGAIDSAAPCAMLLYVAGFLDRILTDNEAYSLKPTLLPRFTGVKIVFFDGEEAIKEWTATDSLYGSRHLASKWQADNTLQSIKLMVLLDLLGSADQNRVPNFFEKTRNYYNMIWAIEERFKTEYGYGSTYFDPYEQFYGQVNDDHEPFLYKGVPVLHLIARPFPRFWHTLDDTFENLDQEEVNKWTILICEFVLQYFS</sequence>
<dbReference type="OrthoDB" id="3907302at2759"/>
<evidence type="ECO:0000256" key="4">
    <source>
        <dbReference type="SAM" id="Phobius"/>
    </source>
</evidence>
<keyword evidence="4" id="KW-1133">Transmembrane helix</keyword>
<feature type="domain" description="Peptidase M28" evidence="5">
    <location>
        <begin position="144"/>
        <end position="364"/>
    </location>
</feature>
<dbReference type="GO" id="GO:0016603">
    <property type="term" value="F:glutaminyl-peptide cyclotransferase activity"/>
    <property type="evidence" value="ECO:0007669"/>
    <property type="project" value="InterPro"/>
</dbReference>
<name>A0A0X8HVC6_9SACH</name>
<dbReference type="EC" id="3.4.-.-" evidence="3"/>
<dbReference type="CDD" id="cd03880">
    <property type="entry name" value="M28_QC_like"/>
    <property type="match status" value="1"/>
</dbReference>
<evidence type="ECO:0000259" key="5">
    <source>
        <dbReference type="Pfam" id="PF04389"/>
    </source>
</evidence>
<dbReference type="Gene3D" id="3.40.630.10">
    <property type="entry name" value="Zn peptidases"/>
    <property type="match status" value="1"/>
</dbReference>
<keyword evidence="4" id="KW-0472">Membrane</keyword>
<reference evidence="6 7" key="1">
    <citation type="submission" date="2016-01" db="EMBL/GenBank/DDBJ databases">
        <title>Genome sequence of the yeast Holleya sinecauda.</title>
        <authorList>
            <person name="Dietrich F.S."/>
        </authorList>
    </citation>
    <scope>NUCLEOTIDE SEQUENCE [LARGE SCALE GENOMIC DNA]</scope>
    <source>
        <strain evidence="6 7">ATCC 58844</strain>
    </source>
</reference>
<dbReference type="InterPro" id="IPR040234">
    <property type="entry name" value="QC/QCL"/>
</dbReference>
<keyword evidence="3" id="KW-0479">Metal-binding</keyword>
<gene>
    <name evidence="6" type="ORF">AW171_hschr74172</name>
</gene>
<dbReference type="InterPro" id="IPR037457">
    <property type="entry name" value="M28_QC"/>
</dbReference>
<evidence type="ECO:0000313" key="7">
    <source>
        <dbReference type="Proteomes" id="UP000243052"/>
    </source>
</evidence>
<evidence type="ECO:0000256" key="3">
    <source>
        <dbReference type="RuleBase" id="RU361240"/>
    </source>
</evidence>
<keyword evidence="3" id="KW-0645">Protease</keyword>
<proteinExistence type="inferred from homology"/>
<keyword evidence="2" id="KW-0012">Acyltransferase</keyword>
<comment type="similarity">
    <text evidence="3">Belongs to the peptidase M28 family.</text>
</comment>
<organism evidence="6 7">
    <name type="scientific">Eremothecium sinecaudum</name>
    <dbReference type="NCBI Taxonomy" id="45286"/>
    <lineage>
        <taxon>Eukaryota</taxon>
        <taxon>Fungi</taxon>
        <taxon>Dikarya</taxon>
        <taxon>Ascomycota</taxon>
        <taxon>Saccharomycotina</taxon>
        <taxon>Saccharomycetes</taxon>
        <taxon>Saccharomycetales</taxon>
        <taxon>Saccharomycetaceae</taxon>
        <taxon>Eremothecium</taxon>
    </lineage>
</organism>
<evidence type="ECO:0000256" key="1">
    <source>
        <dbReference type="ARBA" id="ARBA00022679"/>
    </source>
</evidence>
<feature type="transmembrane region" description="Helical" evidence="4">
    <location>
        <begin position="12"/>
        <end position="34"/>
    </location>
</feature>
<evidence type="ECO:0000256" key="2">
    <source>
        <dbReference type="ARBA" id="ARBA00023315"/>
    </source>
</evidence>
<dbReference type="Proteomes" id="UP000243052">
    <property type="component" value="Chromosome vii"/>
</dbReference>
<keyword evidence="3" id="KW-0862">Zinc</keyword>
<dbReference type="EMBL" id="CP014247">
    <property type="protein sequence ID" value="AMD22152.1"/>
    <property type="molecule type" value="Genomic_DNA"/>
</dbReference>
<dbReference type="SUPFAM" id="SSF53187">
    <property type="entry name" value="Zn-dependent exopeptidases"/>
    <property type="match status" value="1"/>
</dbReference>